<feature type="transmembrane region" description="Helical" evidence="2">
    <location>
        <begin position="53"/>
        <end position="73"/>
    </location>
</feature>
<sequence length="673" mass="76661">MAKRFCLNDTNSNADRFSSPVPLIGLYIAGATSVCILLMLFDTISGLRRKTRYIPCRFFSLNSVTLTLLAVATKLPVDLTSYMPSALDQLSKLTGTTVICVYMGFIFPSLGGSRESESMSNLVALGIFVVTVFVNICIQISTKVIFSFVIEHILILCFMLILLLKLWFCTTEMMRNVKDVLVERNRQLFEKGEGSLMHLVKRWYMYSCMYNPQLLFCRLLEGMAAKAICVFCSIILLQAAYRSLARNDLEFCNGFSDYGWSMRAIVISQIVFIILGSFTIAFRWFTLVAHVDLIHTPTTAGPVAEDFALQFYTTKMRAMKTSLFIFCRALRSSLLVLICVILFLILGVVPLFLSIVVCATVEKIFPSLCQIIKGVSISSWKEEFRSVVFRHLDELPGWIMVVCAKDMNKWMSDAGKRFSSRSYMAEILSRPRLSSECTLLDQIQDIGRRHSNEYKVTSLSVVLLVKITAVFVPLYLSESLRKALDEAFEVFYFIDERINVGNFEDRRRREVAKLLWNAGDLKVKKKDLAEHSTSVEDVLSTFEAVCHTAPERLMRTELQIIREFVVQDREYTSIEELCDTIYQLFADMSRWFLKRFPASILKEVHESPVEEYEERATFVLKLLYKLDSSLEDKIQWLFPDSGGTITGFFDTRENRDEGIPSDAVGGDAADTIA</sequence>
<evidence type="ECO:0000256" key="2">
    <source>
        <dbReference type="SAM" id="Phobius"/>
    </source>
</evidence>
<keyword evidence="2" id="KW-0472">Membrane</keyword>
<comment type="caution">
    <text evidence="3">The sequence shown here is derived from an EMBL/GenBank/DDBJ whole genome shotgun (WGS) entry which is preliminary data.</text>
</comment>
<feature type="transmembrane region" description="Helical" evidence="2">
    <location>
        <begin position="122"/>
        <end position="142"/>
    </location>
</feature>
<evidence type="ECO:0000256" key="1">
    <source>
        <dbReference type="SAM" id="MobiDB-lite"/>
    </source>
</evidence>
<dbReference type="EMBL" id="JBBNAF010000003">
    <property type="protein sequence ID" value="KAK9159974.1"/>
    <property type="molecule type" value="Genomic_DNA"/>
</dbReference>
<evidence type="ECO:0000313" key="3">
    <source>
        <dbReference type="EMBL" id="KAK9159974.1"/>
    </source>
</evidence>
<protein>
    <submittedName>
        <fullName evidence="3">Uncharacterized protein</fullName>
    </submittedName>
</protein>
<feature type="transmembrane region" description="Helical" evidence="2">
    <location>
        <begin position="93"/>
        <end position="110"/>
    </location>
</feature>
<evidence type="ECO:0000313" key="4">
    <source>
        <dbReference type="Proteomes" id="UP001420932"/>
    </source>
</evidence>
<keyword evidence="4" id="KW-1185">Reference proteome</keyword>
<reference evidence="3 4" key="1">
    <citation type="submission" date="2024-01" db="EMBL/GenBank/DDBJ databases">
        <title>Genome assemblies of Stephania.</title>
        <authorList>
            <person name="Yang L."/>
        </authorList>
    </citation>
    <scope>NUCLEOTIDE SEQUENCE [LARGE SCALE GENOMIC DNA]</scope>
    <source>
        <strain evidence="3">YNDBR</strain>
        <tissue evidence="3">Leaf</tissue>
    </source>
</reference>
<dbReference type="PANTHER" id="PTHR35307">
    <property type="entry name" value="PROTEIN, PUTATIVE-RELATED"/>
    <property type="match status" value="1"/>
</dbReference>
<feature type="transmembrane region" description="Helical" evidence="2">
    <location>
        <begin position="20"/>
        <end position="41"/>
    </location>
</feature>
<dbReference type="Proteomes" id="UP001420932">
    <property type="component" value="Unassembled WGS sequence"/>
</dbReference>
<feature type="transmembrane region" description="Helical" evidence="2">
    <location>
        <begin position="261"/>
        <end position="285"/>
    </location>
</feature>
<feature type="region of interest" description="Disordered" evidence="1">
    <location>
        <begin position="651"/>
        <end position="673"/>
    </location>
</feature>
<feature type="transmembrane region" description="Helical" evidence="2">
    <location>
        <begin position="148"/>
        <end position="168"/>
    </location>
</feature>
<feature type="transmembrane region" description="Helical" evidence="2">
    <location>
        <begin position="334"/>
        <end position="357"/>
    </location>
</feature>
<keyword evidence="2" id="KW-0812">Transmembrane</keyword>
<dbReference type="AlphaFoldDB" id="A0AAP0KZR7"/>
<organism evidence="3 4">
    <name type="scientific">Stephania yunnanensis</name>
    <dbReference type="NCBI Taxonomy" id="152371"/>
    <lineage>
        <taxon>Eukaryota</taxon>
        <taxon>Viridiplantae</taxon>
        <taxon>Streptophyta</taxon>
        <taxon>Embryophyta</taxon>
        <taxon>Tracheophyta</taxon>
        <taxon>Spermatophyta</taxon>
        <taxon>Magnoliopsida</taxon>
        <taxon>Ranunculales</taxon>
        <taxon>Menispermaceae</taxon>
        <taxon>Menispermoideae</taxon>
        <taxon>Cissampelideae</taxon>
        <taxon>Stephania</taxon>
    </lineage>
</organism>
<feature type="transmembrane region" description="Helical" evidence="2">
    <location>
        <begin position="223"/>
        <end position="241"/>
    </location>
</feature>
<dbReference type="PANTHER" id="PTHR35307:SF6">
    <property type="entry name" value="TRANSMEMBRANE PROTEIN"/>
    <property type="match status" value="1"/>
</dbReference>
<accession>A0AAP0KZR7</accession>
<proteinExistence type="predicted"/>
<name>A0AAP0KZR7_9MAGN</name>
<keyword evidence="2" id="KW-1133">Transmembrane helix</keyword>
<gene>
    <name evidence="3" type="ORF">Syun_006315</name>
</gene>